<reference evidence="10 11" key="1">
    <citation type="submission" date="2016-10" db="EMBL/GenBank/DDBJ databases">
        <authorList>
            <person name="de Groot N.N."/>
        </authorList>
    </citation>
    <scope>NUCLEOTIDE SEQUENCE [LARGE SCALE GENOMIC DNA]</scope>
    <source>
        <strain evidence="10 11">HLD2</strain>
    </source>
</reference>
<keyword evidence="3" id="KW-0597">Phosphoprotein</keyword>
<dbReference type="SMART" id="SM00091">
    <property type="entry name" value="PAS"/>
    <property type="match status" value="1"/>
</dbReference>
<dbReference type="NCBIfam" id="TIGR00229">
    <property type="entry name" value="sensory_box"/>
    <property type="match status" value="1"/>
</dbReference>
<feature type="coiled-coil region" evidence="7">
    <location>
        <begin position="136"/>
        <end position="163"/>
    </location>
</feature>
<evidence type="ECO:0000259" key="9">
    <source>
        <dbReference type="PROSITE" id="PS50112"/>
    </source>
</evidence>
<dbReference type="PRINTS" id="PR00344">
    <property type="entry name" value="BCTRLSENSOR"/>
</dbReference>
<evidence type="ECO:0000313" key="11">
    <source>
        <dbReference type="Proteomes" id="UP000199648"/>
    </source>
</evidence>
<keyword evidence="7" id="KW-0175">Coiled coil</keyword>
<gene>
    <name evidence="10" type="ORF">SAMN03097708_00783</name>
</gene>
<accession>A0A1G5PUF3</accession>
<dbReference type="STRING" id="415747.SAMN03097708_00783"/>
<dbReference type="SUPFAM" id="SSF55785">
    <property type="entry name" value="PYP-like sensor domain (PAS domain)"/>
    <property type="match status" value="1"/>
</dbReference>
<dbReference type="InterPro" id="IPR003661">
    <property type="entry name" value="HisK_dim/P_dom"/>
</dbReference>
<evidence type="ECO:0000256" key="6">
    <source>
        <dbReference type="ARBA" id="ARBA00023012"/>
    </source>
</evidence>
<dbReference type="InterPro" id="IPR035965">
    <property type="entry name" value="PAS-like_dom_sf"/>
</dbReference>
<evidence type="ECO:0000256" key="4">
    <source>
        <dbReference type="ARBA" id="ARBA00022679"/>
    </source>
</evidence>
<keyword evidence="6" id="KW-0902">Two-component regulatory system</keyword>
<evidence type="ECO:0000256" key="5">
    <source>
        <dbReference type="ARBA" id="ARBA00022777"/>
    </source>
</evidence>
<dbReference type="InterPro" id="IPR013656">
    <property type="entry name" value="PAS_4"/>
</dbReference>
<dbReference type="SMART" id="SM00388">
    <property type="entry name" value="HisKA"/>
    <property type="match status" value="1"/>
</dbReference>
<dbReference type="EC" id="2.7.13.3" evidence="2"/>
<dbReference type="InterPro" id="IPR036097">
    <property type="entry name" value="HisK_dim/P_sf"/>
</dbReference>
<feature type="domain" description="Histidine kinase" evidence="8">
    <location>
        <begin position="163"/>
        <end position="372"/>
    </location>
</feature>
<keyword evidence="4" id="KW-0808">Transferase</keyword>
<dbReference type="Pfam" id="PF02518">
    <property type="entry name" value="HATPase_c"/>
    <property type="match status" value="1"/>
</dbReference>
<organism evidence="10 11">
    <name type="scientific">Thiohalomonas denitrificans</name>
    <dbReference type="NCBI Taxonomy" id="415747"/>
    <lineage>
        <taxon>Bacteria</taxon>
        <taxon>Pseudomonadati</taxon>
        <taxon>Pseudomonadota</taxon>
        <taxon>Gammaproteobacteria</taxon>
        <taxon>Thiohalomonadales</taxon>
        <taxon>Thiohalomonadaceae</taxon>
        <taxon>Thiohalomonas</taxon>
    </lineage>
</organism>
<keyword evidence="11" id="KW-1185">Reference proteome</keyword>
<dbReference type="CDD" id="cd00082">
    <property type="entry name" value="HisKA"/>
    <property type="match status" value="1"/>
</dbReference>
<evidence type="ECO:0000256" key="2">
    <source>
        <dbReference type="ARBA" id="ARBA00012438"/>
    </source>
</evidence>
<dbReference type="OrthoDB" id="6017161at2"/>
<dbReference type="Proteomes" id="UP000199648">
    <property type="component" value="Unassembled WGS sequence"/>
</dbReference>
<dbReference type="PANTHER" id="PTHR43711:SF31">
    <property type="entry name" value="HISTIDINE KINASE"/>
    <property type="match status" value="1"/>
</dbReference>
<evidence type="ECO:0000259" key="8">
    <source>
        <dbReference type="PROSITE" id="PS50109"/>
    </source>
</evidence>
<dbReference type="SUPFAM" id="SSF47384">
    <property type="entry name" value="Homodimeric domain of signal transducing histidine kinase"/>
    <property type="match status" value="1"/>
</dbReference>
<dbReference type="RefSeq" id="WP_092992816.1">
    <property type="nucleotide sequence ID" value="NZ_FMWD01000002.1"/>
</dbReference>
<dbReference type="InterPro" id="IPR005467">
    <property type="entry name" value="His_kinase_dom"/>
</dbReference>
<name>A0A1G5PUF3_9GAMM</name>
<feature type="domain" description="PAS" evidence="9">
    <location>
        <begin position="31"/>
        <end position="75"/>
    </location>
</feature>
<dbReference type="PANTHER" id="PTHR43711">
    <property type="entry name" value="TWO-COMPONENT HISTIDINE KINASE"/>
    <property type="match status" value="1"/>
</dbReference>
<dbReference type="PROSITE" id="PS50112">
    <property type="entry name" value="PAS"/>
    <property type="match status" value="1"/>
</dbReference>
<dbReference type="Gene3D" id="3.30.450.20">
    <property type="entry name" value="PAS domain"/>
    <property type="match status" value="1"/>
</dbReference>
<dbReference type="CDD" id="cd00130">
    <property type="entry name" value="PAS"/>
    <property type="match status" value="1"/>
</dbReference>
<dbReference type="InterPro" id="IPR003594">
    <property type="entry name" value="HATPase_dom"/>
</dbReference>
<dbReference type="PROSITE" id="PS50109">
    <property type="entry name" value="HIS_KIN"/>
    <property type="match status" value="1"/>
</dbReference>
<proteinExistence type="predicted"/>
<protein>
    <recommendedName>
        <fullName evidence="2">histidine kinase</fullName>
        <ecNumber evidence="2">2.7.13.3</ecNumber>
    </recommendedName>
</protein>
<dbReference type="SUPFAM" id="SSF55874">
    <property type="entry name" value="ATPase domain of HSP90 chaperone/DNA topoisomerase II/histidine kinase"/>
    <property type="match status" value="1"/>
</dbReference>
<evidence type="ECO:0000256" key="7">
    <source>
        <dbReference type="SAM" id="Coils"/>
    </source>
</evidence>
<sequence length="378" mass="42738">MPQTDKLKRKVETLGSELAECLRALEQATGLQSVLGDAIETFLDPVFLHDRDGRIVYANRPYLELAELASEQVLGHFYWEVLPAGSGPTAGCLKALVEPGVQEEEIRESDGRILRMRSFALYREAGEPGSVHSLHMLENITERKRHEESLQRANEELQRFTDIAAHDLKAPLRAVHGLSSWIEEEVSGKLSDAGREHMRLLRQRVQLMDDLIDAMLDYSRAGTEVAEVEEVESLELVREIIETHGVPETFTITVAPDLPRLKTDRLHLRQVFANLVGNAIEHHQRPDGHVWVSARDLGDRYEFSVIDDGPGIPPEYQERIFEMFQHGPNRKPGTGVGLAVVRRLVERFGGRITLESVSGRGSTFRFTWPKIIRAEHQP</sequence>
<evidence type="ECO:0000256" key="3">
    <source>
        <dbReference type="ARBA" id="ARBA00022553"/>
    </source>
</evidence>
<dbReference type="InterPro" id="IPR036890">
    <property type="entry name" value="HATPase_C_sf"/>
</dbReference>
<dbReference type="EMBL" id="FMWD01000002">
    <property type="protein sequence ID" value="SCZ52669.1"/>
    <property type="molecule type" value="Genomic_DNA"/>
</dbReference>
<comment type="catalytic activity">
    <reaction evidence="1">
        <text>ATP + protein L-histidine = ADP + protein N-phospho-L-histidine.</text>
        <dbReference type="EC" id="2.7.13.3"/>
    </reaction>
</comment>
<dbReference type="InterPro" id="IPR000014">
    <property type="entry name" value="PAS"/>
</dbReference>
<dbReference type="InterPro" id="IPR004358">
    <property type="entry name" value="Sig_transdc_His_kin-like_C"/>
</dbReference>
<evidence type="ECO:0000313" key="10">
    <source>
        <dbReference type="EMBL" id="SCZ52669.1"/>
    </source>
</evidence>
<dbReference type="InterPro" id="IPR050736">
    <property type="entry name" value="Sensor_HK_Regulatory"/>
</dbReference>
<dbReference type="CDD" id="cd00075">
    <property type="entry name" value="HATPase"/>
    <property type="match status" value="1"/>
</dbReference>
<dbReference type="Gene3D" id="1.10.287.130">
    <property type="match status" value="1"/>
</dbReference>
<dbReference type="Pfam" id="PF00512">
    <property type="entry name" value="HisKA"/>
    <property type="match status" value="1"/>
</dbReference>
<keyword evidence="5" id="KW-0418">Kinase</keyword>
<evidence type="ECO:0000256" key="1">
    <source>
        <dbReference type="ARBA" id="ARBA00000085"/>
    </source>
</evidence>
<dbReference type="SMART" id="SM00387">
    <property type="entry name" value="HATPase_c"/>
    <property type="match status" value="1"/>
</dbReference>
<dbReference type="AlphaFoldDB" id="A0A1G5PUF3"/>
<dbReference type="GO" id="GO:0000155">
    <property type="term" value="F:phosphorelay sensor kinase activity"/>
    <property type="evidence" value="ECO:0007669"/>
    <property type="project" value="InterPro"/>
</dbReference>
<dbReference type="Gene3D" id="3.30.565.10">
    <property type="entry name" value="Histidine kinase-like ATPase, C-terminal domain"/>
    <property type="match status" value="1"/>
</dbReference>
<dbReference type="Pfam" id="PF08448">
    <property type="entry name" value="PAS_4"/>
    <property type="match status" value="1"/>
</dbReference>